<dbReference type="EMBL" id="CACVAQ010000016">
    <property type="protein sequence ID" value="CAA6799004.1"/>
    <property type="molecule type" value="Genomic_DNA"/>
</dbReference>
<dbReference type="AlphaFoldDB" id="A0A6S6S3V9"/>
<evidence type="ECO:0000256" key="1">
    <source>
        <dbReference type="SAM" id="SignalP"/>
    </source>
</evidence>
<accession>A0A6S6S3V9</accession>
<evidence type="ECO:0000313" key="2">
    <source>
        <dbReference type="EMBL" id="CAA6799004.1"/>
    </source>
</evidence>
<reference evidence="2" key="1">
    <citation type="submission" date="2020-01" db="EMBL/GenBank/DDBJ databases">
        <authorList>
            <person name="Meier V. D."/>
            <person name="Meier V D."/>
        </authorList>
    </citation>
    <scope>NUCLEOTIDE SEQUENCE</scope>
    <source>
        <strain evidence="2">HLG_WM_MAG_10</strain>
    </source>
</reference>
<feature type="signal peptide" evidence="1">
    <location>
        <begin position="1"/>
        <end position="20"/>
    </location>
</feature>
<evidence type="ECO:0008006" key="3">
    <source>
        <dbReference type="Google" id="ProtNLM"/>
    </source>
</evidence>
<sequence>MKQYFYSVALFFFCCSFATAQQMAFGAKGGLLVGTQQGKRALISYHADVFYESMGKWQGENTPRRLGFVAQLGYHKRGASYNSGFFGTNTFVVSDIFHNISLAALLKGNFKVSESFLPYYAAGVRLDATVANEVVNNLDAQGVTPINFGFWLGAGIDWEPPKLPFGLFFELNVSPDVTPQVFFMRGTQIQYVDPFRSTTYTRTFSEDYRIINLSIELTFGVKFIIRKEIAPEDL</sequence>
<keyword evidence="1" id="KW-0732">Signal</keyword>
<proteinExistence type="predicted"/>
<protein>
    <recommendedName>
        <fullName evidence="3">Outer membrane protein beta-barrel domain-containing protein</fullName>
    </recommendedName>
</protein>
<organism evidence="2">
    <name type="scientific">uncultured Aureispira sp</name>
    <dbReference type="NCBI Taxonomy" id="1331704"/>
    <lineage>
        <taxon>Bacteria</taxon>
        <taxon>Pseudomonadati</taxon>
        <taxon>Bacteroidota</taxon>
        <taxon>Saprospiria</taxon>
        <taxon>Saprospirales</taxon>
        <taxon>Saprospiraceae</taxon>
        <taxon>Aureispira</taxon>
        <taxon>environmental samples</taxon>
    </lineage>
</organism>
<feature type="chain" id="PRO_5028086977" description="Outer membrane protein beta-barrel domain-containing protein" evidence="1">
    <location>
        <begin position="21"/>
        <end position="234"/>
    </location>
</feature>
<name>A0A6S6S3V9_9BACT</name>
<gene>
    <name evidence="2" type="ORF">HELGO_WM28543</name>
</gene>